<protein>
    <submittedName>
        <fullName evidence="3">Uncharacterized protein</fullName>
    </submittedName>
</protein>
<feature type="transmembrane region" description="Helical" evidence="2">
    <location>
        <begin position="152"/>
        <end position="169"/>
    </location>
</feature>
<feature type="transmembrane region" description="Helical" evidence="2">
    <location>
        <begin position="92"/>
        <end position="119"/>
    </location>
</feature>
<evidence type="ECO:0000256" key="1">
    <source>
        <dbReference type="SAM" id="MobiDB-lite"/>
    </source>
</evidence>
<dbReference type="Pfam" id="PF11204">
    <property type="entry name" value="DUF2985"/>
    <property type="match status" value="1"/>
</dbReference>
<dbReference type="PANTHER" id="PTHR35872">
    <property type="entry name" value="INTEGRAL MEMBRANE PROTEIN (AFU_ORTHOLOGUE AFUA_5G07110)"/>
    <property type="match status" value="1"/>
</dbReference>
<dbReference type="AlphaFoldDB" id="A0AAX6MJW6"/>
<evidence type="ECO:0000256" key="2">
    <source>
        <dbReference type="SAM" id="Phobius"/>
    </source>
</evidence>
<proteinExistence type="predicted"/>
<dbReference type="EMBL" id="JBANMG010000005">
    <property type="protein sequence ID" value="KAK6952935.1"/>
    <property type="molecule type" value="Genomic_DNA"/>
</dbReference>
<dbReference type="Proteomes" id="UP001369815">
    <property type="component" value="Unassembled WGS sequence"/>
</dbReference>
<feature type="compositionally biased region" description="Basic residues" evidence="1">
    <location>
        <begin position="353"/>
        <end position="362"/>
    </location>
</feature>
<comment type="caution">
    <text evidence="3">The sequence shown here is derived from an EMBL/GenBank/DDBJ whole genome shotgun (WGS) entry which is preliminary data.</text>
</comment>
<name>A0AAX6MJW6_9PEZI</name>
<organism evidence="3 4">
    <name type="scientific">Daldinia eschscholtzii</name>
    <dbReference type="NCBI Taxonomy" id="292717"/>
    <lineage>
        <taxon>Eukaryota</taxon>
        <taxon>Fungi</taxon>
        <taxon>Dikarya</taxon>
        <taxon>Ascomycota</taxon>
        <taxon>Pezizomycotina</taxon>
        <taxon>Sordariomycetes</taxon>
        <taxon>Xylariomycetidae</taxon>
        <taxon>Xylariales</taxon>
        <taxon>Hypoxylaceae</taxon>
        <taxon>Daldinia</taxon>
    </lineage>
</organism>
<accession>A0AAX6MJW6</accession>
<evidence type="ECO:0000313" key="4">
    <source>
        <dbReference type="Proteomes" id="UP001369815"/>
    </source>
</evidence>
<keyword evidence="4" id="KW-1185">Reference proteome</keyword>
<gene>
    <name evidence="3" type="ORF">Daesc_005232</name>
</gene>
<dbReference type="PANTHER" id="PTHR35872:SF1">
    <property type="entry name" value="ALPHA-L-RHAMNOSIDASE C"/>
    <property type="match status" value="1"/>
</dbReference>
<keyword evidence="2" id="KW-0472">Membrane</keyword>
<reference evidence="3 4" key="1">
    <citation type="journal article" date="2024" name="Front Chem Biol">
        <title>Unveiling the potential of Daldinia eschscholtzii MFLUCC 19-0629 through bioactivity and bioinformatics studies for enhanced sustainable agriculture production.</title>
        <authorList>
            <person name="Brooks S."/>
            <person name="Weaver J.A."/>
            <person name="Klomchit A."/>
            <person name="Alharthi S.A."/>
            <person name="Onlamun T."/>
            <person name="Nurani R."/>
            <person name="Vong T.K."/>
            <person name="Alberti F."/>
            <person name="Greco C."/>
        </authorList>
    </citation>
    <scope>NUCLEOTIDE SEQUENCE [LARGE SCALE GENOMIC DNA]</scope>
    <source>
        <strain evidence="3">MFLUCC 19-0629</strain>
    </source>
</reference>
<keyword evidence="2" id="KW-0812">Transmembrane</keyword>
<sequence>MRPDSSTTSKEGQEDNVDQFTVISTATNPNDSLSQRAPIMSAQGQGVMGSTVASSVAGVSVQIQEYANGYHFPPKYPIKEQIRMGLVQFWEFYNTGFGFFLTIYSLNVVAWGGMLFLLLCNAAPEMCWVDGKFDCDHIDSPRRIWIETDSQILNALFCVTGFGLAPWRFRDLYFLLRYRLQGDHKALRSLAGVHRGWFRLPGSEQLPASLGPKNIEESIASCNADNVPYPLETISDAPPTGIRAPPTKMWKMDFIVYFNVANTFLQCVLSGFMWALNRYDRPSWSTGLFVCLACIASATAGIMMGIEGKHVKAIEGVPLTKKDIERLARDKELGIPHYNNLGDKNPEEEKEKARKKKAKLRFGKTEQSSLATDNERQAFCN</sequence>
<feature type="region of interest" description="Disordered" evidence="1">
    <location>
        <begin position="337"/>
        <end position="381"/>
    </location>
</feature>
<feature type="transmembrane region" description="Helical" evidence="2">
    <location>
        <begin position="287"/>
        <end position="306"/>
    </location>
</feature>
<dbReference type="InterPro" id="IPR021369">
    <property type="entry name" value="DUF2985"/>
</dbReference>
<keyword evidence="2" id="KW-1133">Transmembrane helix</keyword>
<feature type="transmembrane region" description="Helical" evidence="2">
    <location>
        <begin position="254"/>
        <end position="275"/>
    </location>
</feature>
<evidence type="ECO:0000313" key="3">
    <source>
        <dbReference type="EMBL" id="KAK6952935.1"/>
    </source>
</evidence>